<dbReference type="AlphaFoldDB" id="A0A4R8Q1W5"/>
<gene>
    <name evidence="1" type="ORF">C8035_v000763</name>
</gene>
<comment type="caution">
    <text evidence="1">The sequence shown here is derived from an EMBL/GenBank/DDBJ whole genome shotgun (WGS) entry which is preliminary data.</text>
</comment>
<dbReference type="Proteomes" id="UP000295083">
    <property type="component" value="Unassembled WGS sequence"/>
</dbReference>
<evidence type="ECO:0000313" key="1">
    <source>
        <dbReference type="EMBL" id="TDZ32222.1"/>
    </source>
</evidence>
<reference evidence="1 2" key="1">
    <citation type="submission" date="2018-11" db="EMBL/GenBank/DDBJ databases">
        <title>Genome sequence and assembly of Colletotrichum spinosum.</title>
        <authorList>
            <person name="Gan P."/>
            <person name="Shirasu K."/>
        </authorList>
    </citation>
    <scope>NUCLEOTIDE SEQUENCE [LARGE SCALE GENOMIC DNA]</scope>
    <source>
        <strain evidence="1 2">CBS 515.97</strain>
    </source>
</reference>
<keyword evidence="2" id="KW-1185">Reference proteome</keyword>
<proteinExistence type="predicted"/>
<name>A0A4R8Q1W5_9PEZI</name>
<evidence type="ECO:0000313" key="2">
    <source>
        <dbReference type="Proteomes" id="UP000295083"/>
    </source>
</evidence>
<sequence length="70" mass="7387">MVFEDLSHNGSTFNWAGDVDALDEEVGSLIDATSTKLTAFKSGGGNWQVAHDAEVTRSVQRGDVAYAALG</sequence>
<dbReference type="EMBL" id="QAPG01000084">
    <property type="protein sequence ID" value="TDZ32222.1"/>
    <property type="molecule type" value="Genomic_DNA"/>
</dbReference>
<protein>
    <submittedName>
        <fullName evidence="1">Uncharacterized protein</fullName>
    </submittedName>
</protein>
<accession>A0A4R8Q1W5</accession>
<organism evidence="1 2">
    <name type="scientific">Colletotrichum spinosum</name>
    <dbReference type="NCBI Taxonomy" id="1347390"/>
    <lineage>
        <taxon>Eukaryota</taxon>
        <taxon>Fungi</taxon>
        <taxon>Dikarya</taxon>
        <taxon>Ascomycota</taxon>
        <taxon>Pezizomycotina</taxon>
        <taxon>Sordariomycetes</taxon>
        <taxon>Hypocreomycetidae</taxon>
        <taxon>Glomerellales</taxon>
        <taxon>Glomerellaceae</taxon>
        <taxon>Colletotrichum</taxon>
        <taxon>Colletotrichum orbiculare species complex</taxon>
    </lineage>
</organism>